<evidence type="ECO:0000313" key="14">
    <source>
        <dbReference type="Proteomes" id="UP000036987"/>
    </source>
</evidence>
<evidence type="ECO:0000256" key="10">
    <source>
        <dbReference type="ARBA" id="ARBA00049280"/>
    </source>
</evidence>
<keyword evidence="4" id="KW-0808">Transferase</keyword>
<evidence type="ECO:0000259" key="12">
    <source>
        <dbReference type="PROSITE" id="PS50011"/>
    </source>
</evidence>
<evidence type="ECO:0000256" key="7">
    <source>
        <dbReference type="ARBA" id="ARBA00022840"/>
    </source>
</evidence>
<organism evidence="13 14">
    <name type="scientific">Zostera marina</name>
    <name type="common">Eelgrass</name>
    <dbReference type="NCBI Taxonomy" id="29655"/>
    <lineage>
        <taxon>Eukaryota</taxon>
        <taxon>Viridiplantae</taxon>
        <taxon>Streptophyta</taxon>
        <taxon>Embryophyta</taxon>
        <taxon>Tracheophyta</taxon>
        <taxon>Spermatophyta</taxon>
        <taxon>Magnoliopsida</taxon>
        <taxon>Liliopsida</taxon>
        <taxon>Zosteraceae</taxon>
        <taxon>Zostera</taxon>
    </lineage>
</organism>
<dbReference type="Gene3D" id="3.30.200.20">
    <property type="entry name" value="Phosphorylase Kinase, domain 1"/>
    <property type="match status" value="1"/>
</dbReference>
<feature type="compositionally biased region" description="Basic and acidic residues" evidence="11">
    <location>
        <begin position="68"/>
        <end position="89"/>
    </location>
</feature>
<dbReference type="PROSITE" id="PS50011">
    <property type="entry name" value="PROTEIN_KINASE_DOM"/>
    <property type="match status" value="1"/>
</dbReference>
<keyword evidence="5" id="KW-0547">Nucleotide-binding</keyword>
<feature type="region of interest" description="Disordered" evidence="11">
    <location>
        <begin position="661"/>
        <end position="683"/>
    </location>
</feature>
<dbReference type="GO" id="GO:0005634">
    <property type="term" value="C:nucleus"/>
    <property type="evidence" value="ECO:0000318"/>
    <property type="project" value="GO_Central"/>
</dbReference>
<evidence type="ECO:0000256" key="3">
    <source>
        <dbReference type="ARBA" id="ARBA00022553"/>
    </source>
</evidence>
<dbReference type="EMBL" id="LFYR01001978">
    <property type="protein sequence ID" value="KMZ57983.1"/>
    <property type="molecule type" value="Genomic_DNA"/>
</dbReference>
<dbReference type="GO" id="GO:0005524">
    <property type="term" value="F:ATP binding"/>
    <property type="evidence" value="ECO:0007669"/>
    <property type="project" value="UniProtKB-KW"/>
</dbReference>
<dbReference type="OrthoDB" id="1732493at2759"/>
<dbReference type="PANTHER" id="PTHR24056">
    <property type="entry name" value="CELL DIVISION PROTEIN KINASE"/>
    <property type="match status" value="1"/>
</dbReference>
<evidence type="ECO:0000313" key="13">
    <source>
        <dbReference type="EMBL" id="KMZ57983.1"/>
    </source>
</evidence>
<dbReference type="GO" id="GO:0008353">
    <property type="term" value="F:RNA polymerase II CTD heptapeptide repeat kinase activity"/>
    <property type="evidence" value="ECO:0007669"/>
    <property type="project" value="UniProtKB-EC"/>
</dbReference>
<evidence type="ECO:0000256" key="9">
    <source>
        <dbReference type="ARBA" id="ARBA00048367"/>
    </source>
</evidence>
<dbReference type="STRING" id="29655.A0A0K9NMY9"/>
<feature type="domain" description="Protein kinase" evidence="12">
    <location>
        <begin position="338"/>
        <end position="629"/>
    </location>
</feature>
<comment type="catalytic activity">
    <reaction evidence="8">
        <text>L-threonyl-[protein] + ATP = O-phospho-L-threonyl-[protein] + ADP + H(+)</text>
        <dbReference type="Rhea" id="RHEA:46608"/>
        <dbReference type="Rhea" id="RHEA-COMP:11060"/>
        <dbReference type="Rhea" id="RHEA-COMP:11605"/>
        <dbReference type="ChEBI" id="CHEBI:15378"/>
        <dbReference type="ChEBI" id="CHEBI:30013"/>
        <dbReference type="ChEBI" id="CHEBI:30616"/>
        <dbReference type="ChEBI" id="CHEBI:61977"/>
        <dbReference type="ChEBI" id="CHEBI:456216"/>
        <dbReference type="EC" id="2.7.11.22"/>
    </reaction>
</comment>
<dbReference type="FunFam" id="3.30.200.20:FF:000172">
    <property type="entry name" value="cyclin-dependent kinase G-2 isoform X1"/>
    <property type="match status" value="1"/>
</dbReference>
<feature type="compositionally biased region" description="Acidic residues" evidence="11">
    <location>
        <begin position="205"/>
        <end position="215"/>
    </location>
</feature>
<dbReference type="Pfam" id="PF00069">
    <property type="entry name" value="Pkinase"/>
    <property type="match status" value="1"/>
</dbReference>
<dbReference type="InterPro" id="IPR000719">
    <property type="entry name" value="Prot_kinase_dom"/>
</dbReference>
<dbReference type="CDD" id="cd07843">
    <property type="entry name" value="STKc_CDC2L1"/>
    <property type="match status" value="1"/>
</dbReference>
<feature type="compositionally biased region" description="Basic and acidic residues" evidence="11">
    <location>
        <begin position="235"/>
        <end position="246"/>
    </location>
</feature>
<evidence type="ECO:0000256" key="8">
    <source>
        <dbReference type="ARBA" id="ARBA00047811"/>
    </source>
</evidence>
<keyword evidence="14" id="KW-1185">Reference proteome</keyword>
<feature type="region of interest" description="Disordered" evidence="11">
    <location>
        <begin position="193"/>
        <end position="260"/>
    </location>
</feature>
<reference evidence="14" key="1">
    <citation type="journal article" date="2016" name="Nature">
        <title>The genome of the seagrass Zostera marina reveals angiosperm adaptation to the sea.</title>
        <authorList>
            <person name="Olsen J.L."/>
            <person name="Rouze P."/>
            <person name="Verhelst B."/>
            <person name="Lin Y.-C."/>
            <person name="Bayer T."/>
            <person name="Collen J."/>
            <person name="Dattolo E."/>
            <person name="De Paoli E."/>
            <person name="Dittami S."/>
            <person name="Maumus F."/>
            <person name="Michel G."/>
            <person name="Kersting A."/>
            <person name="Lauritano C."/>
            <person name="Lohaus R."/>
            <person name="Toepel M."/>
            <person name="Tonon T."/>
            <person name="Vanneste K."/>
            <person name="Amirebrahimi M."/>
            <person name="Brakel J."/>
            <person name="Bostroem C."/>
            <person name="Chovatia M."/>
            <person name="Grimwood J."/>
            <person name="Jenkins J.W."/>
            <person name="Jueterbock A."/>
            <person name="Mraz A."/>
            <person name="Stam W.T."/>
            <person name="Tice H."/>
            <person name="Bornberg-Bauer E."/>
            <person name="Green P.J."/>
            <person name="Pearson G.A."/>
            <person name="Procaccini G."/>
            <person name="Duarte C.M."/>
            <person name="Schmutz J."/>
            <person name="Reusch T.B.H."/>
            <person name="Van de Peer Y."/>
        </authorList>
    </citation>
    <scope>NUCLEOTIDE SEQUENCE [LARGE SCALE GENOMIC DNA]</scope>
    <source>
        <strain evidence="14">cv. Finnish</strain>
    </source>
</reference>
<evidence type="ECO:0000256" key="1">
    <source>
        <dbReference type="ARBA" id="ARBA00006485"/>
    </source>
</evidence>
<feature type="region of interest" description="Disordered" evidence="11">
    <location>
        <begin position="57"/>
        <end position="106"/>
    </location>
</feature>
<dbReference type="Proteomes" id="UP000036987">
    <property type="component" value="Unassembled WGS sequence"/>
</dbReference>
<keyword evidence="2" id="KW-0723">Serine/threonine-protein kinase</keyword>
<comment type="catalytic activity">
    <reaction evidence="10">
        <text>[DNA-directed RNA polymerase] + ATP = phospho-[DNA-directed RNA polymerase] + ADP + H(+)</text>
        <dbReference type="Rhea" id="RHEA:10216"/>
        <dbReference type="Rhea" id="RHEA-COMP:11321"/>
        <dbReference type="Rhea" id="RHEA-COMP:11322"/>
        <dbReference type="ChEBI" id="CHEBI:15378"/>
        <dbReference type="ChEBI" id="CHEBI:30616"/>
        <dbReference type="ChEBI" id="CHEBI:43176"/>
        <dbReference type="ChEBI" id="CHEBI:68546"/>
        <dbReference type="ChEBI" id="CHEBI:456216"/>
        <dbReference type="EC" id="2.7.11.23"/>
    </reaction>
</comment>
<dbReference type="GO" id="GO:0004674">
    <property type="term" value="F:protein serine/threonine kinase activity"/>
    <property type="evidence" value="ECO:0000318"/>
    <property type="project" value="GO_Central"/>
</dbReference>
<dbReference type="FunFam" id="1.10.510.10:FF:000211">
    <property type="entry name" value="Cyclin-dependent kinase G-2"/>
    <property type="match status" value="1"/>
</dbReference>
<feature type="compositionally biased region" description="Polar residues" evidence="11">
    <location>
        <begin position="93"/>
        <end position="106"/>
    </location>
</feature>
<comment type="caution">
    <text evidence="13">The sequence shown here is derived from an EMBL/GenBank/DDBJ whole genome shotgun (WGS) entry which is preliminary data.</text>
</comment>
<dbReference type="InterPro" id="IPR050108">
    <property type="entry name" value="CDK"/>
</dbReference>
<name>A0A0K9NMY9_ZOSMR</name>
<accession>A0A0K9NMY9</accession>
<evidence type="ECO:0000256" key="6">
    <source>
        <dbReference type="ARBA" id="ARBA00022777"/>
    </source>
</evidence>
<dbReference type="AlphaFoldDB" id="A0A0K9NMY9"/>
<feature type="region of interest" description="Disordered" evidence="11">
    <location>
        <begin position="273"/>
        <end position="296"/>
    </location>
</feature>
<protein>
    <submittedName>
        <fullName evidence="13">Cyclin dependent kinase</fullName>
    </submittedName>
</protein>
<proteinExistence type="inferred from homology"/>
<dbReference type="SMART" id="SM00220">
    <property type="entry name" value="S_TKc"/>
    <property type="match status" value="1"/>
</dbReference>
<evidence type="ECO:0000256" key="4">
    <source>
        <dbReference type="ARBA" id="ARBA00022679"/>
    </source>
</evidence>
<dbReference type="Gene3D" id="1.10.510.10">
    <property type="entry name" value="Transferase(Phosphotransferase) domain 1"/>
    <property type="match status" value="1"/>
</dbReference>
<dbReference type="OMA" id="DPIGIVQ"/>
<evidence type="ECO:0000256" key="5">
    <source>
        <dbReference type="ARBA" id="ARBA00022741"/>
    </source>
</evidence>
<evidence type="ECO:0000256" key="11">
    <source>
        <dbReference type="SAM" id="MobiDB-lite"/>
    </source>
</evidence>
<feature type="compositionally biased region" description="Polar residues" evidence="11">
    <location>
        <begin position="144"/>
        <end position="153"/>
    </location>
</feature>
<dbReference type="InterPro" id="IPR045267">
    <property type="entry name" value="CDK11/PITSLRE_STKc"/>
</dbReference>
<sequence length="713" mass="80542">MAAGRHRGYYDRDFRSRDADLEISGKIRPHKDGIHDQVHGLDSRVRVRNRDIMVKELMNGSSGTSNSNDDRRIGNIRNSEKVFGDREPGELSAGSSGSDDVDTPQSIMVTNGVVKTERISSSLQLKRKFSPILWDKKAKKRSTDGVSSKSDSVQLPLPPPSPKFFLPNHSTFGIVRNSEDSYTMVSKSLPMSIDQDKKYTSGDNESGEMEDEEEYAPPRNISSSRWAGGDDSDDDKPKSFKEETCAKIRKGMPMSRSYTSASPEIGEVAMQDVHDGTPDRSFGSNANDDDSVDDHDTANRVDSHVMEEEMIAKNTLEPARPLQRTINMLLGCRSVDDFERLNKIDEGTYGVVFRAKDKKSGEIVALKKVKMEKEKEGFPLTALREINILLSISHPSIVDVKEVVVGNSLDSIFMVMEYMDHDLKGLMESMKQPFSQSEVKCLMLQLLEGVKCLHDNWVLHRDLKTSNLLFNNRGELKICDCGLSRQYGSPLKPYTHLVVTLWYRSPELLLGMKEYSTAIDMWSLGCIMAELLAKEPLFNGKTEFDQLDKIFRTLGTPNEKIWPGFTKLPHAKVNFVKQQYNRLREKFPPTSFTGGPILSEKGFDLMNKFLTYDPVKRITVDDALNHEWFKEVPLPKSKVFMPTFPAVHAQERRLRRILKSPDPLEEQRQRELKQGGVATGRGSGDMCGGDKSLSCLQMNLCWQNICSLDHKCF</sequence>
<dbReference type="InterPro" id="IPR011009">
    <property type="entry name" value="Kinase-like_dom_sf"/>
</dbReference>
<dbReference type="SUPFAM" id="SSF56112">
    <property type="entry name" value="Protein kinase-like (PK-like)"/>
    <property type="match status" value="1"/>
</dbReference>
<comment type="similarity">
    <text evidence="1">Belongs to the protein kinase superfamily. CMGC Ser/Thr protein kinase family. CDC2/CDKX subfamily.</text>
</comment>
<dbReference type="PANTHER" id="PTHR24056:SF107">
    <property type="entry name" value="CYCLIN-DEPENDENT KINASE 11A-RELATED"/>
    <property type="match status" value="1"/>
</dbReference>
<gene>
    <name evidence="13" type="ORF">ZOSMA_7G00120</name>
</gene>
<keyword evidence="7" id="KW-0067">ATP-binding</keyword>
<evidence type="ECO:0000256" key="2">
    <source>
        <dbReference type="ARBA" id="ARBA00022527"/>
    </source>
</evidence>
<dbReference type="GO" id="GO:0004693">
    <property type="term" value="F:cyclin-dependent protein serine/threonine kinase activity"/>
    <property type="evidence" value="ECO:0007669"/>
    <property type="project" value="UniProtKB-EC"/>
</dbReference>
<keyword evidence="3" id="KW-0597">Phosphoprotein</keyword>
<comment type="catalytic activity">
    <reaction evidence="9">
        <text>L-seryl-[protein] + ATP = O-phospho-L-seryl-[protein] + ADP + H(+)</text>
        <dbReference type="Rhea" id="RHEA:17989"/>
        <dbReference type="Rhea" id="RHEA-COMP:9863"/>
        <dbReference type="Rhea" id="RHEA-COMP:11604"/>
        <dbReference type="ChEBI" id="CHEBI:15378"/>
        <dbReference type="ChEBI" id="CHEBI:29999"/>
        <dbReference type="ChEBI" id="CHEBI:30616"/>
        <dbReference type="ChEBI" id="CHEBI:83421"/>
        <dbReference type="ChEBI" id="CHEBI:456216"/>
        <dbReference type="EC" id="2.7.11.22"/>
    </reaction>
</comment>
<keyword evidence="6 13" id="KW-0418">Kinase</keyword>
<feature type="region of interest" description="Disordered" evidence="11">
    <location>
        <begin position="140"/>
        <end position="164"/>
    </location>
</feature>
<dbReference type="PROSITE" id="PS00108">
    <property type="entry name" value="PROTEIN_KINASE_ST"/>
    <property type="match status" value="1"/>
</dbReference>
<dbReference type="InterPro" id="IPR008271">
    <property type="entry name" value="Ser/Thr_kinase_AS"/>
</dbReference>